<gene>
    <name evidence="1" type="ORF">Tci_704350</name>
</gene>
<proteinExistence type="predicted"/>
<accession>A0A699LAZ0</accession>
<evidence type="ECO:0000313" key="1">
    <source>
        <dbReference type="EMBL" id="GFB32379.1"/>
    </source>
</evidence>
<name>A0A699LAZ0_TANCI</name>
<organism evidence="1">
    <name type="scientific">Tanacetum cinerariifolium</name>
    <name type="common">Dalmatian daisy</name>
    <name type="synonym">Chrysanthemum cinerariifolium</name>
    <dbReference type="NCBI Taxonomy" id="118510"/>
    <lineage>
        <taxon>Eukaryota</taxon>
        <taxon>Viridiplantae</taxon>
        <taxon>Streptophyta</taxon>
        <taxon>Embryophyta</taxon>
        <taxon>Tracheophyta</taxon>
        <taxon>Spermatophyta</taxon>
        <taxon>Magnoliopsida</taxon>
        <taxon>eudicotyledons</taxon>
        <taxon>Gunneridae</taxon>
        <taxon>Pentapetalae</taxon>
        <taxon>asterids</taxon>
        <taxon>campanulids</taxon>
        <taxon>Asterales</taxon>
        <taxon>Asteraceae</taxon>
        <taxon>Asteroideae</taxon>
        <taxon>Anthemideae</taxon>
        <taxon>Anthemidinae</taxon>
        <taxon>Tanacetum</taxon>
    </lineage>
</organism>
<dbReference type="EMBL" id="BKCJ010602058">
    <property type="protein sequence ID" value="GFB32379.1"/>
    <property type="molecule type" value="Genomic_DNA"/>
</dbReference>
<sequence length="314" mass="37304">MEILLEPTSNKLMVACHKTTLASDMLIDFQIKISLSIGEIATHWFTLIALSALRRSDNENMLSLMNLYLHVPEIYMQEFWATATFHHHSIRFKMNNKKHIVNLKYFREMLHICRRLPNQTFDELPFKEEILVFLRYLGHSGEIKNITYANINKLHQPWRSFVAVINKCLSGKSTGYDSLWLSQSQILWEIYHKKNIDFAYLMWEDFVYQVKHKDTKKSNEMYYPRFTKVIIHFFMTKDPSFPRRNKVNWHYVRDDQMFTTIKLVSRHQNTQQFDAILSIELTNEDIRNSAAYKKYYDVASGATPPKTKASVRKT</sequence>
<protein>
    <recommendedName>
        <fullName evidence="2">Monodehydroascorbate reductase</fullName>
    </recommendedName>
</protein>
<reference evidence="1" key="1">
    <citation type="journal article" date="2019" name="Sci. Rep.">
        <title>Draft genome of Tanacetum cinerariifolium, the natural source of mosquito coil.</title>
        <authorList>
            <person name="Yamashiro T."/>
            <person name="Shiraishi A."/>
            <person name="Satake H."/>
            <person name="Nakayama K."/>
        </authorList>
    </citation>
    <scope>NUCLEOTIDE SEQUENCE</scope>
</reference>
<comment type="caution">
    <text evidence="1">The sequence shown here is derived from an EMBL/GenBank/DDBJ whole genome shotgun (WGS) entry which is preliminary data.</text>
</comment>
<evidence type="ECO:0008006" key="2">
    <source>
        <dbReference type="Google" id="ProtNLM"/>
    </source>
</evidence>
<dbReference type="AlphaFoldDB" id="A0A699LAZ0"/>